<accession>A0AA41XF41</accession>
<keyword evidence="2" id="KW-1185">Reference proteome</keyword>
<comment type="caution">
    <text evidence="1">The sequence shown here is derived from an EMBL/GenBank/DDBJ whole genome shotgun (WGS) entry which is preliminary data.</text>
</comment>
<gene>
    <name evidence="1" type="ORF">NK662_20735</name>
</gene>
<evidence type="ECO:0000313" key="2">
    <source>
        <dbReference type="Proteomes" id="UP001156102"/>
    </source>
</evidence>
<name>A0AA41XF41_9BACI</name>
<reference evidence="1" key="1">
    <citation type="submission" date="2022-07" db="EMBL/GenBank/DDBJ databases">
        <authorList>
            <person name="Li W.-J."/>
            <person name="Deng Q.-Q."/>
        </authorList>
    </citation>
    <scope>NUCLEOTIDE SEQUENCE</scope>
    <source>
        <strain evidence="1">SYSU M60031</strain>
    </source>
</reference>
<dbReference type="Proteomes" id="UP001156102">
    <property type="component" value="Unassembled WGS sequence"/>
</dbReference>
<proteinExistence type="predicted"/>
<organism evidence="1 2">
    <name type="scientific">Ectobacillus ponti</name>
    <dbReference type="NCBI Taxonomy" id="2961894"/>
    <lineage>
        <taxon>Bacteria</taxon>
        <taxon>Bacillati</taxon>
        <taxon>Bacillota</taxon>
        <taxon>Bacilli</taxon>
        <taxon>Bacillales</taxon>
        <taxon>Bacillaceae</taxon>
        <taxon>Ectobacillus</taxon>
    </lineage>
</organism>
<dbReference type="EMBL" id="JANCLT010000016">
    <property type="protein sequence ID" value="MCP8970951.1"/>
    <property type="molecule type" value="Genomic_DNA"/>
</dbReference>
<protein>
    <submittedName>
        <fullName evidence="1">Uncharacterized protein</fullName>
    </submittedName>
</protein>
<dbReference type="AlphaFoldDB" id="A0AA41XF41"/>
<dbReference type="RefSeq" id="WP_254760877.1">
    <property type="nucleotide sequence ID" value="NZ_JANCLT010000016.1"/>
</dbReference>
<sequence>MKNFMDRIKQFAADAIEAGGIPIPVTADMLLMLFRAGTKQEKANEIHNLDVTFREDTVSISGFTRKMLMEIQFELQLKPVKAKDRTLYFEVVKMKPLNQNWIKNLVLNHPPVTVYEHGLLEVDLNHFETIRKIKVGNIQGFEVREQKIWITVGR</sequence>
<evidence type="ECO:0000313" key="1">
    <source>
        <dbReference type="EMBL" id="MCP8970951.1"/>
    </source>
</evidence>